<feature type="domain" description="PIN" evidence="8">
    <location>
        <begin position="5"/>
        <end position="121"/>
    </location>
</feature>
<proteinExistence type="inferred from homology"/>
<keyword evidence="3" id="KW-0540">Nuclease</keyword>
<dbReference type="SUPFAM" id="SSF88723">
    <property type="entry name" value="PIN domain-like"/>
    <property type="match status" value="1"/>
</dbReference>
<dbReference type="GO" id="GO:0016787">
    <property type="term" value="F:hydrolase activity"/>
    <property type="evidence" value="ECO:0007669"/>
    <property type="project" value="UniProtKB-KW"/>
</dbReference>
<keyword evidence="4" id="KW-0479">Metal-binding</keyword>
<name>A0A9Q3MAP1_9HYPH</name>
<dbReference type="GO" id="GO:0004518">
    <property type="term" value="F:nuclease activity"/>
    <property type="evidence" value="ECO:0007669"/>
    <property type="project" value="UniProtKB-KW"/>
</dbReference>
<evidence type="ECO:0000313" key="9">
    <source>
        <dbReference type="EMBL" id="MBX5024885.1"/>
    </source>
</evidence>
<dbReference type="EMBL" id="JABDYF010000008">
    <property type="protein sequence ID" value="MBX5091182.1"/>
    <property type="molecule type" value="Genomic_DNA"/>
</dbReference>
<evidence type="ECO:0000256" key="2">
    <source>
        <dbReference type="ARBA" id="ARBA00022649"/>
    </source>
</evidence>
<dbReference type="Gene3D" id="3.40.50.1010">
    <property type="entry name" value="5'-nuclease"/>
    <property type="match status" value="1"/>
</dbReference>
<dbReference type="GeneID" id="66139018"/>
<dbReference type="InterPro" id="IPR002716">
    <property type="entry name" value="PIN_dom"/>
</dbReference>
<protein>
    <submittedName>
        <fullName evidence="9">Type II toxin-antitoxin system VapC family toxin</fullName>
    </submittedName>
</protein>
<keyword evidence="5" id="KW-0378">Hydrolase</keyword>
<keyword evidence="12" id="KW-1185">Reference proteome</keyword>
<reference evidence="9 12" key="1">
    <citation type="submission" date="2020-04" db="EMBL/GenBank/DDBJ databases">
        <title>Global-level population genomics: horizontal gene transfer, symbiosis and evolution in Rhizobia.</title>
        <authorList>
            <person name="Gai Y."/>
        </authorList>
    </citation>
    <scope>NUCLEOTIDE SEQUENCE</scope>
    <source>
        <strain evidence="10 12">BLR33</strain>
        <strain evidence="9">BLR57</strain>
    </source>
</reference>
<evidence type="ECO:0000313" key="11">
    <source>
        <dbReference type="Proteomes" id="UP000749740"/>
    </source>
</evidence>
<dbReference type="Proteomes" id="UP000749740">
    <property type="component" value="Unassembled WGS sequence"/>
</dbReference>
<evidence type="ECO:0000256" key="1">
    <source>
        <dbReference type="ARBA" id="ARBA00001946"/>
    </source>
</evidence>
<gene>
    <name evidence="10" type="ORF">HJB60_18675</name>
    <name evidence="9" type="ORF">HJB63_20195</name>
</gene>
<comment type="cofactor">
    <cofactor evidence="1">
        <name>Mg(2+)</name>
        <dbReference type="ChEBI" id="CHEBI:18420"/>
    </cofactor>
</comment>
<comment type="similarity">
    <text evidence="7">Belongs to the PINc/VapC protein family.</text>
</comment>
<evidence type="ECO:0000256" key="6">
    <source>
        <dbReference type="ARBA" id="ARBA00022842"/>
    </source>
</evidence>
<evidence type="ECO:0000256" key="7">
    <source>
        <dbReference type="ARBA" id="ARBA00038093"/>
    </source>
</evidence>
<evidence type="ECO:0000313" key="12">
    <source>
        <dbReference type="Proteomes" id="UP000770629"/>
    </source>
</evidence>
<dbReference type="PANTHER" id="PTHR33653">
    <property type="entry name" value="RIBONUCLEASE VAPC2"/>
    <property type="match status" value="1"/>
</dbReference>
<dbReference type="EMBL" id="JABDYC010000006">
    <property type="protein sequence ID" value="MBX5024885.1"/>
    <property type="molecule type" value="Genomic_DNA"/>
</dbReference>
<dbReference type="Proteomes" id="UP000770629">
    <property type="component" value="Unassembled WGS sequence"/>
</dbReference>
<dbReference type="Pfam" id="PF01850">
    <property type="entry name" value="PIN"/>
    <property type="match status" value="1"/>
</dbReference>
<dbReference type="PANTHER" id="PTHR33653:SF1">
    <property type="entry name" value="RIBONUCLEASE VAPC2"/>
    <property type="match status" value="1"/>
</dbReference>
<comment type="caution">
    <text evidence="9">The sequence shown here is derived from an EMBL/GenBank/DDBJ whole genome shotgun (WGS) entry which is preliminary data.</text>
</comment>
<sequence>MTTSVLIDTIIFIDVFGPQNPYREWSARALSLLRTESQFIMTPVVWAELASVSPREETLAFLLSRLNLIREALPFSAAYRAGLAHAQYRRGGGPRERTLPDFFIGAHALVRSHRLLTRDSARYRPYFPELDIISPETHP</sequence>
<evidence type="ECO:0000256" key="3">
    <source>
        <dbReference type="ARBA" id="ARBA00022722"/>
    </source>
</evidence>
<keyword evidence="6" id="KW-0460">Magnesium</keyword>
<evidence type="ECO:0000256" key="4">
    <source>
        <dbReference type="ARBA" id="ARBA00022723"/>
    </source>
</evidence>
<evidence type="ECO:0000259" key="8">
    <source>
        <dbReference type="Pfam" id="PF01850"/>
    </source>
</evidence>
<dbReference type="RefSeq" id="WP_207243383.1">
    <property type="nucleotide sequence ID" value="NZ_CP071454.1"/>
</dbReference>
<dbReference type="GO" id="GO:0046872">
    <property type="term" value="F:metal ion binding"/>
    <property type="evidence" value="ECO:0007669"/>
    <property type="project" value="UniProtKB-KW"/>
</dbReference>
<dbReference type="AlphaFoldDB" id="A0A9Q3MAP1"/>
<evidence type="ECO:0000313" key="10">
    <source>
        <dbReference type="EMBL" id="MBX5091182.1"/>
    </source>
</evidence>
<keyword evidence="2" id="KW-1277">Toxin-antitoxin system</keyword>
<dbReference type="InterPro" id="IPR050556">
    <property type="entry name" value="Type_II_TA_system_RNase"/>
</dbReference>
<accession>A0A9Q3MAP1</accession>
<dbReference type="InterPro" id="IPR029060">
    <property type="entry name" value="PIN-like_dom_sf"/>
</dbReference>
<organism evidence="9 11">
    <name type="scientific">Rhizobium lentis</name>
    <dbReference type="NCBI Taxonomy" id="1138194"/>
    <lineage>
        <taxon>Bacteria</taxon>
        <taxon>Pseudomonadati</taxon>
        <taxon>Pseudomonadota</taxon>
        <taxon>Alphaproteobacteria</taxon>
        <taxon>Hyphomicrobiales</taxon>
        <taxon>Rhizobiaceae</taxon>
        <taxon>Rhizobium/Agrobacterium group</taxon>
        <taxon>Rhizobium</taxon>
    </lineage>
</organism>
<evidence type="ECO:0000256" key="5">
    <source>
        <dbReference type="ARBA" id="ARBA00022801"/>
    </source>
</evidence>